<dbReference type="InterPro" id="IPR009057">
    <property type="entry name" value="Homeodomain-like_sf"/>
</dbReference>
<dbReference type="InterPro" id="IPR014875">
    <property type="entry name" value="Mor_transcription_activator"/>
</dbReference>
<dbReference type="Pfam" id="PF08765">
    <property type="entry name" value="Mor"/>
    <property type="match status" value="1"/>
</dbReference>
<feature type="domain" description="Mor transcription activator" evidence="1">
    <location>
        <begin position="50"/>
        <end position="126"/>
    </location>
</feature>
<proteinExistence type="predicted"/>
<accession>A0ABU5GJP9</accession>
<reference evidence="2 3" key="1">
    <citation type="journal article" date="2024" name="Syst. Appl. Microbiol.">
        <title>Evidence for the occurrence of Acinetobacter faecalis in cattle feces and its emended description.</title>
        <authorList>
            <person name="Kyselkova M."/>
            <person name="Xanthopoulou K."/>
            <person name="Shestivska V."/>
            <person name="Spanelova P."/>
            <person name="Maixnerova M."/>
            <person name="Higgins P.G."/>
            <person name="Nemec A."/>
        </authorList>
    </citation>
    <scope>NUCLEOTIDE SEQUENCE [LARGE SCALE GENOMIC DNA]</scope>
    <source>
        <strain evidence="2 3">ANC 7225</strain>
    </source>
</reference>
<dbReference type="RefSeq" id="WP_163123686.1">
    <property type="nucleotide sequence ID" value="NZ_JAXHPO010000034.1"/>
</dbReference>
<sequence>MESIDDLNGDLRSIAEVIGRHNALYLVSQCPRYKTEKRAGQGQLFLYVPTLKRLEMNHFLVKTLGYPDAEKLSKEFGGELLVLAQCKQIILRARDNGIREMIRVGFNVNDLVNIFNASERVVSRIYEAELCSHQMTFNL</sequence>
<comment type="caution">
    <text evidence="2">The sequence shown here is derived from an EMBL/GenBank/DDBJ whole genome shotgun (WGS) entry which is preliminary data.</text>
</comment>
<gene>
    <name evidence="2" type="ORF">SKM48_08335</name>
</gene>
<protein>
    <submittedName>
        <fullName evidence="2">Mor transcription activator family protein</fullName>
    </submittedName>
</protein>
<evidence type="ECO:0000259" key="1">
    <source>
        <dbReference type="Pfam" id="PF08765"/>
    </source>
</evidence>
<dbReference type="SUPFAM" id="SSF46689">
    <property type="entry name" value="Homeodomain-like"/>
    <property type="match status" value="1"/>
</dbReference>
<keyword evidence="3" id="KW-1185">Reference proteome</keyword>
<dbReference type="Proteomes" id="UP001284094">
    <property type="component" value="Unassembled WGS sequence"/>
</dbReference>
<dbReference type="EMBL" id="JAXHPO010000034">
    <property type="protein sequence ID" value="MDY6550762.1"/>
    <property type="molecule type" value="Genomic_DNA"/>
</dbReference>
<evidence type="ECO:0000313" key="2">
    <source>
        <dbReference type="EMBL" id="MDY6550762.1"/>
    </source>
</evidence>
<organism evidence="2 3">
    <name type="scientific">Acinetobacter faecalis</name>
    <dbReference type="NCBI Taxonomy" id="2665161"/>
    <lineage>
        <taxon>Bacteria</taxon>
        <taxon>Pseudomonadati</taxon>
        <taxon>Pseudomonadota</taxon>
        <taxon>Gammaproteobacteria</taxon>
        <taxon>Moraxellales</taxon>
        <taxon>Moraxellaceae</taxon>
        <taxon>Acinetobacter</taxon>
    </lineage>
</organism>
<evidence type="ECO:0000313" key="3">
    <source>
        <dbReference type="Proteomes" id="UP001284094"/>
    </source>
</evidence>
<name>A0ABU5GJP9_9GAMM</name>